<name>A0AAV0VNG8_9HEMI</name>
<sequence length="119" mass="13742">MTNDVFEPQFTGWRMKRFVIKLNSSDNCVKMKNNDVVIIENIASSKLDGNIMIIGRKYNTVENFFEKPCASNLLSIYNASQLSHLQSWMLSDIKEKLMCLPLIDYDINNCVILPLLHLQ</sequence>
<protein>
    <submittedName>
        <fullName evidence="1">Uncharacterized protein</fullName>
    </submittedName>
</protein>
<dbReference type="EMBL" id="CARXXK010000001">
    <property type="protein sequence ID" value="CAI6345115.1"/>
    <property type="molecule type" value="Genomic_DNA"/>
</dbReference>
<comment type="caution">
    <text evidence="1">The sequence shown here is derived from an EMBL/GenBank/DDBJ whole genome shotgun (WGS) entry which is preliminary data.</text>
</comment>
<evidence type="ECO:0000313" key="1">
    <source>
        <dbReference type="EMBL" id="CAI6345115.1"/>
    </source>
</evidence>
<organism evidence="1 2">
    <name type="scientific">Macrosiphum euphorbiae</name>
    <name type="common">potato aphid</name>
    <dbReference type="NCBI Taxonomy" id="13131"/>
    <lineage>
        <taxon>Eukaryota</taxon>
        <taxon>Metazoa</taxon>
        <taxon>Ecdysozoa</taxon>
        <taxon>Arthropoda</taxon>
        <taxon>Hexapoda</taxon>
        <taxon>Insecta</taxon>
        <taxon>Pterygota</taxon>
        <taxon>Neoptera</taxon>
        <taxon>Paraneoptera</taxon>
        <taxon>Hemiptera</taxon>
        <taxon>Sternorrhyncha</taxon>
        <taxon>Aphidomorpha</taxon>
        <taxon>Aphidoidea</taxon>
        <taxon>Aphididae</taxon>
        <taxon>Macrosiphini</taxon>
        <taxon>Macrosiphum</taxon>
    </lineage>
</organism>
<accession>A0AAV0VNG8</accession>
<reference evidence="1 2" key="1">
    <citation type="submission" date="2023-01" db="EMBL/GenBank/DDBJ databases">
        <authorList>
            <person name="Whitehead M."/>
        </authorList>
    </citation>
    <scope>NUCLEOTIDE SEQUENCE [LARGE SCALE GENOMIC DNA]</scope>
</reference>
<evidence type="ECO:0000313" key="2">
    <source>
        <dbReference type="Proteomes" id="UP001160148"/>
    </source>
</evidence>
<dbReference type="AlphaFoldDB" id="A0AAV0VNG8"/>
<keyword evidence="2" id="KW-1185">Reference proteome</keyword>
<proteinExistence type="predicted"/>
<dbReference type="Proteomes" id="UP001160148">
    <property type="component" value="Unassembled WGS sequence"/>
</dbReference>
<gene>
    <name evidence="1" type="ORF">MEUPH1_LOCUS2165</name>
</gene>